<dbReference type="PANTHER" id="PTHR42993:SF1">
    <property type="entry name" value="MAOC-LIKE DEHYDRATASE DOMAIN-CONTAINING PROTEIN"/>
    <property type="match status" value="1"/>
</dbReference>
<evidence type="ECO:0000313" key="3">
    <source>
        <dbReference type="EMBL" id="SCL54559.1"/>
    </source>
</evidence>
<dbReference type="InterPro" id="IPR002539">
    <property type="entry name" value="MaoC-like_dom"/>
</dbReference>
<feature type="domain" description="MaoC-like" evidence="2">
    <location>
        <begin position="13"/>
        <end position="111"/>
    </location>
</feature>
<dbReference type="STRING" id="683228.GA0070617_2698"/>
<dbReference type="InterPro" id="IPR029069">
    <property type="entry name" value="HotDog_dom_sf"/>
</dbReference>
<accession>A0A1C6UL29</accession>
<dbReference type="InterPro" id="IPR039375">
    <property type="entry name" value="NodN-like"/>
</dbReference>
<dbReference type="AlphaFoldDB" id="A0A1C6UL29"/>
<dbReference type="Gene3D" id="3.10.129.10">
    <property type="entry name" value="Hotdog Thioesterase"/>
    <property type="match status" value="1"/>
</dbReference>
<keyword evidence="4" id="KW-1185">Reference proteome</keyword>
<evidence type="ECO:0000313" key="4">
    <source>
        <dbReference type="Proteomes" id="UP000198937"/>
    </source>
</evidence>
<evidence type="ECO:0000259" key="2">
    <source>
        <dbReference type="Pfam" id="PF01575"/>
    </source>
</evidence>
<gene>
    <name evidence="3" type="ORF">GA0070617_2698</name>
</gene>
<proteinExistence type="inferred from homology"/>
<dbReference type="Pfam" id="PF01575">
    <property type="entry name" value="MaoC_dehydratas"/>
    <property type="match status" value="1"/>
</dbReference>
<dbReference type="EMBL" id="FMIA01000002">
    <property type="protein sequence ID" value="SCL54559.1"/>
    <property type="molecule type" value="Genomic_DNA"/>
</dbReference>
<dbReference type="SUPFAM" id="SSF54637">
    <property type="entry name" value="Thioesterase/thiol ester dehydrase-isomerase"/>
    <property type="match status" value="1"/>
</dbReference>
<comment type="similarity">
    <text evidence="1">Belongs to the enoyl-CoA hydratase/isomerase family.</text>
</comment>
<dbReference type="CDD" id="cd03450">
    <property type="entry name" value="NodN"/>
    <property type="match status" value="1"/>
</dbReference>
<protein>
    <submittedName>
        <fullName evidence="3">Acyl dehydratase</fullName>
    </submittedName>
</protein>
<name>A0A1C6UL29_9ACTN</name>
<dbReference type="OrthoDB" id="9801735at2"/>
<evidence type="ECO:0000256" key="1">
    <source>
        <dbReference type="ARBA" id="ARBA00005254"/>
    </source>
</evidence>
<dbReference type="Proteomes" id="UP000198937">
    <property type="component" value="Unassembled WGS sequence"/>
</dbReference>
<reference evidence="3 4" key="1">
    <citation type="submission" date="2016-06" db="EMBL/GenBank/DDBJ databases">
        <authorList>
            <person name="Kjaerup R.B."/>
            <person name="Dalgaard T.S."/>
            <person name="Juul-Madsen H.R."/>
        </authorList>
    </citation>
    <scope>NUCLEOTIDE SEQUENCE [LARGE SCALE GENOMIC DNA]</scope>
    <source>
        <strain evidence="3 4">DSM 45577</strain>
    </source>
</reference>
<dbReference type="RefSeq" id="WP_091437055.1">
    <property type="nucleotide sequence ID" value="NZ_BMMJ01000009.1"/>
</dbReference>
<sequence>MRRLGHPADLTALVGTELGVSRWRTVDQDAVDRFAALTGDRQWLHVDPERAATGPFGRPVAHGFLVISLVPAMLDEVIEVAGVDHTLNKGVDRIRIVAPVPVGSRVRARFDLPSARVRPLGYVEAVFEASVQVEGVADPVLRVAVTYLYRVVEAAGPAKPLPLR</sequence>
<dbReference type="PANTHER" id="PTHR42993">
    <property type="entry name" value="MAOC-LIKE DEHYDRATASE DOMAIN-CONTAINING PROTEIN"/>
    <property type="match status" value="1"/>
</dbReference>
<organism evidence="3 4">
    <name type="scientific">Micromonospora yangpuensis</name>
    <dbReference type="NCBI Taxonomy" id="683228"/>
    <lineage>
        <taxon>Bacteria</taxon>
        <taxon>Bacillati</taxon>
        <taxon>Actinomycetota</taxon>
        <taxon>Actinomycetes</taxon>
        <taxon>Micromonosporales</taxon>
        <taxon>Micromonosporaceae</taxon>
        <taxon>Micromonospora</taxon>
    </lineage>
</organism>